<evidence type="ECO:0000313" key="2">
    <source>
        <dbReference type="EMBL" id="RTE52795.1"/>
    </source>
</evidence>
<dbReference type="GO" id="GO:0047372">
    <property type="term" value="F:monoacylglycerol lipase activity"/>
    <property type="evidence" value="ECO:0007669"/>
    <property type="project" value="TreeGrafter"/>
</dbReference>
<dbReference type="Gene3D" id="3.40.50.1820">
    <property type="entry name" value="alpha/beta hydrolase"/>
    <property type="match status" value="1"/>
</dbReference>
<name>A0A3S0AD49_9FLAO</name>
<dbReference type="Pfam" id="PF00561">
    <property type="entry name" value="Abhydrolase_1"/>
    <property type="match status" value="1"/>
</dbReference>
<dbReference type="OrthoDB" id="9785847at2"/>
<dbReference type="EMBL" id="RQPJ01000014">
    <property type="protein sequence ID" value="RTE52795.1"/>
    <property type="molecule type" value="Genomic_DNA"/>
</dbReference>
<dbReference type="InterPro" id="IPR029058">
    <property type="entry name" value="AB_hydrolase_fold"/>
</dbReference>
<gene>
    <name evidence="2" type="ORF">EHW67_14080</name>
</gene>
<proteinExistence type="predicted"/>
<evidence type="ECO:0000259" key="1">
    <source>
        <dbReference type="Pfam" id="PF00561"/>
    </source>
</evidence>
<dbReference type="GO" id="GO:0046464">
    <property type="term" value="P:acylglycerol catabolic process"/>
    <property type="evidence" value="ECO:0007669"/>
    <property type="project" value="TreeGrafter"/>
</dbReference>
<dbReference type="AlphaFoldDB" id="A0A3S0AD49"/>
<keyword evidence="3" id="KW-1185">Reference proteome</keyword>
<dbReference type="InterPro" id="IPR000073">
    <property type="entry name" value="AB_hydrolase_1"/>
</dbReference>
<accession>A0A3S0AD49</accession>
<feature type="domain" description="AB hydrolase-1" evidence="1">
    <location>
        <begin position="78"/>
        <end position="204"/>
    </location>
</feature>
<dbReference type="GO" id="GO:0016020">
    <property type="term" value="C:membrane"/>
    <property type="evidence" value="ECO:0007669"/>
    <property type="project" value="TreeGrafter"/>
</dbReference>
<reference evidence="2 3" key="1">
    <citation type="submission" date="2018-11" db="EMBL/GenBank/DDBJ databases">
        <title>Arenibacter aquaticus sp.nov., a marine bacterium isolated from surface seawater in the South China Sea.</title>
        <authorList>
            <person name="Guo J."/>
            <person name="Sun J."/>
        </authorList>
    </citation>
    <scope>NUCLEOTIDE SEQUENCE [LARGE SCALE GENOMIC DNA]</scope>
    <source>
        <strain evidence="2 3">GUO666</strain>
    </source>
</reference>
<organism evidence="2 3">
    <name type="scientific">Arenibacter aquaticus</name>
    <dbReference type="NCBI Taxonomy" id="2489054"/>
    <lineage>
        <taxon>Bacteria</taxon>
        <taxon>Pseudomonadati</taxon>
        <taxon>Bacteroidota</taxon>
        <taxon>Flavobacteriia</taxon>
        <taxon>Flavobacteriales</taxon>
        <taxon>Flavobacteriaceae</taxon>
        <taxon>Arenibacter</taxon>
    </lineage>
</organism>
<dbReference type="InterPro" id="IPR050266">
    <property type="entry name" value="AB_hydrolase_sf"/>
</dbReference>
<evidence type="ECO:0000313" key="3">
    <source>
        <dbReference type="Proteomes" id="UP000267585"/>
    </source>
</evidence>
<keyword evidence="2" id="KW-0378">Hydrolase</keyword>
<sequence length="279" mass="31777">MQKIIYRALALSYGAYFNSTAFFSEKEAGRKAFGLFSTPRKGRVLPTQEAFLQKHLAQRPIINELALQTYHWPGPGETVLLLHGWESNTFRWRNLIEKLQEREFNIIAFDAPGHGYSEGTSLNVVTYAEQAQHLIDMYSPKYIIGHSMGGLATIHNHYQYPNSSIEKIVALGAPAELSELMDHYQKLLRFNNKVLKGLDKHILENFNHRITDISTPTFAKSFSKPGLIIHDELDTITPFSASTRLHENWKNSQLITTTGLGHSLQQEELYLCIVDFLNS</sequence>
<comment type="caution">
    <text evidence="2">The sequence shown here is derived from an EMBL/GenBank/DDBJ whole genome shotgun (WGS) entry which is preliminary data.</text>
</comment>
<dbReference type="PANTHER" id="PTHR43798">
    <property type="entry name" value="MONOACYLGLYCEROL LIPASE"/>
    <property type="match status" value="1"/>
</dbReference>
<dbReference type="RefSeq" id="WP_126163028.1">
    <property type="nucleotide sequence ID" value="NZ_RQPJ01000014.1"/>
</dbReference>
<dbReference type="Proteomes" id="UP000267585">
    <property type="component" value="Unassembled WGS sequence"/>
</dbReference>
<protein>
    <submittedName>
        <fullName evidence="2">Alpha/beta hydrolase</fullName>
    </submittedName>
</protein>
<dbReference type="SUPFAM" id="SSF53474">
    <property type="entry name" value="alpha/beta-Hydrolases"/>
    <property type="match status" value="1"/>
</dbReference>
<dbReference type="PANTHER" id="PTHR43798:SF33">
    <property type="entry name" value="HYDROLASE, PUTATIVE (AFU_ORTHOLOGUE AFUA_2G14860)-RELATED"/>
    <property type="match status" value="1"/>
</dbReference>